<feature type="transmembrane region" description="Helical" evidence="6">
    <location>
        <begin position="516"/>
        <end position="536"/>
    </location>
</feature>
<evidence type="ECO:0000313" key="9">
    <source>
        <dbReference type="Proteomes" id="UP001201262"/>
    </source>
</evidence>
<feature type="transmembrane region" description="Helical" evidence="6">
    <location>
        <begin position="121"/>
        <end position="141"/>
    </location>
</feature>
<evidence type="ECO:0000259" key="7">
    <source>
        <dbReference type="PROSITE" id="PS50850"/>
    </source>
</evidence>
<evidence type="ECO:0000256" key="1">
    <source>
        <dbReference type="ARBA" id="ARBA00004141"/>
    </source>
</evidence>
<sequence>MRSRSPSLSIHSKHEAPNATVSQETIKRPFLVQQHPTQSQSSLRLPSALRDSGIELQQYTHGPGNVNDAGQPWISGSLEVWMIGCFAIMAFMVSLDALIMVTTLKNISQIYDSSYPRDATWPITVYFLLNIPIQRVAVAATEMISRRFVLISGISIFSIGVILLSAAPVLFPILLVGRGLQGMGSGVMTSVAPAMLTEMIPPQRRSRYNCAIFFAAALGVGLGPALGGVFLEDLAIWRWIYYISAPFCFILLMSTPFAIRPVGEILGPKLSILSIDWTGICFLMASLTALVLGITWAGVPDQVTAWRTLFPLAAGIVCLVGTVMYERSGASKPIFSFQVLKTSPVTFVCVFIHSLVMFIQVFYVPEFLQGVYELSPSYMGALLVPLTSTSLLVTAITGIITERFRAYRWAIWSGWALTIASAGCMTIFSASTSLVICVIVLIVAGVGHGLVMSGSHTAIQRMATSANVRDALLLSNFIRTIAICVAVSAGGTTFQARFYSRLFQSNEVYALTFRDIMYTSLVLAGLGGLLSLLLAWRKRSL</sequence>
<evidence type="ECO:0000256" key="6">
    <source>
        <dbReference type="SAM" id="Phobius"/>
    </source>
</evidence>
<dbReference type="EMBL" id="JAJTJA010000002">
    <property type="protein sequence ID" value="KAH8703200.1"/>
    <property type="molecule type" value="Genomic_DNA"/>
</dbReference>
<feature type="transmembrane region" description="Helical" evidence="6">
    <location>
        <begin position="148"/>
        <end position="173"/>
    </location>
</feature>
<feature type="transmembrane region" description="Helical" evidence="6">
    <location>
        <begin position="280"/>
        <end position="299"/>
    </location>
</feature>
<evidence type="ECO:0000256" key="5">
    <source>
        <dbReference type="SAM" id="MobiDB-lite"/>
    </source>
</evidence>
<dbReference type="Proteomes" id="UP001201262">
    <property type="component" value="Unassembled WGS sequence"/>
</dbReference>
<dbReference type="InterPro" id="IPR020846">
    <property type="entry name" value="MFS_dom"/>
</dbReference>
<feature type="compositionally biased region" description="Polar residues" evidence="5">
    <location>
        <begin position="1"/>
        <end position="10"/>
    </location>
</feature>
<dbReference type="GeneID" id="70240746"/>
<feature type="transmembrane region" description="Helical" evidence="6">
    <location>
        <begin position="377"/>
        <end position="397"/>
    </location>
</feature>
<protein>
    <submittedName>
        <fullName evidence="8">Major facilitator superfamily domain-containing protein</fullName>
    </submittedName>
</protein>
<evidence type="ECO:0000313" key="8">
    <source>
        <dbReference type="EMBL" id="KAH8703200.1"/>
    </source>
</evidence>
<proteinExistence type="predicted"/>
<feature type="transmembrane region" description="Helical" evidence="6">
    <location>
        <begin position="472"/>
        <end position="496"/>
    </location>
</feature>
<feature type="transmembrane region" description="Helical" evidence="6">
    <location>
        <begin position="179"/>
        <end position="196"/>
    </location>
</feature>
<dbReference type="GO" id="GO:0022857">
    <property type="term" value="F:transmembrane transporter activity"/>
    <property type="evidence" value="ECO:0007669"/>
    <property type="project" value="InterPro"/>
</dbReference>
<keyword evidence="3 6" id="KW-1133">Transmembrane helix</keyword>
<dbReference type="PROSITE" id="PS50850">
    <property type="entry name" value="MFS"/>
    <property type="match status" value="1"/>
</dbReference>
<dbReference type="Gene3D" id="1.20.1250.20">
    <property type="entry name" value="MFS general substrate transporter like domains"/>
    <property type="match status" value="2"/>
</dbReference>
<feature type="transmembrane region" description="Helical" evidence="6">
    <location>
        <begin position="409"/>
        <end position="428"/>
    </location>
</feature>
<dbReference type="PANTHER" id="PTHR23501:SF149">
    <property type="entry name" value="MULTIDRUG TRANSPORTER, PUTATIVE (AFU_ORTHOLOGUE AFUA_5G10430)-RELATED"/>
    <property type="match status" value="1"/>
</dbReference>
<evidence type="ECO:0000256" key="2">
    <source>
        <dbReference type="ARBA" id="ARBA00022692"/>
    </source>
</evidence>
<feature type="transmembrane region" description="Helical" evidence="6">
    <location>
        <begin position="305"/>
        <end position="325"/>
    </location>
</feature>
<evidence type="ECO:0000256" key="4">
    <source>
        <dbReference type="ARBA" id="ARBA00023136"/>
    </source>
</evidence>
<feature type="transmembrane region" description="Helical" evidence="6">
    <location>
        <begin position="208"/>
        <end position="227"/>
    </location>
</feature>
<feature type="region of interest" description="Disordered" evidence="5">
    <location>
        <begin position="1"/>
        <end position="22"/>
    </location>
</feature>
<keyword evidence="9" id="KW-1185">Reference proteome</keyword>
<feature type="domain" description="Major facilitator superfamily (MFS) profile" evidence="7">
    <location>
        <begin position="82"/>
        <end position="539"/>
    </location>
</feature>
<reference evidence="8" key="1">
    <citation type="submission" date="2021-12" db="EMBL/GenBank/DDBJ databases">
        <title>Convergent genome expansion in fungi linked to evolution of root-endophyte symbiosis.</title>
        <authorList>
            <consortium name="DOE Joint Genome Institute"/>
            <person name="Ke Y.-H."/>
            <person name="Bonito G."/>
            <person name="Liao H.-L."/>
            <person name="Looney B."/>
            <person name="Rojas-Flechas A."/>
            <person name="Nash J."/>
            <person name="Hameed K."/>
            <person name="Schadt C."/>
            <person name="Martin F."/>
            <person name="Crous P.W."/>
            <person name="Miettinen O."/>
            <person name="Magnuson J.K."/>
            <person name="Labbe J."/>
            <person name="Jacobson D."/>
            <person name="Doktycz M.J."/>
            <person name="Veneault-Fourrey C."/>
            <person name="Kuo A."/>
            <person name="Mondo S."/>
            <person name="Calhoun S."/>
            <person name="Riley R."/>
            <person name="Ohm R."/>
            <person name="LaButti K."/>
            <person name="Andreopoulos B."/>
            <person name="Pangilinan J."/>
            <person name="Nolan M."/>
            <person name="Tritt A."/>
            <person name="Clum A."/>
            <person name="Lipzen A."/>
            <person name="Daum C."/>
            <person name="Barry K."/>
            <person name="Grigoriev I.V."/>
            <person name="Vilgalys R."/>
        </authorList>
    </citation>
    <scope>NUCLEOTIDE SEQUENCE</scope>
    <source>
        <strain evidence="8">PMI_201</strain>
    </source>
</reference>
<organism evidence="8 9">
    <name type="scientific">Talaromyces proteolyticus</name>
    <dbReference type="NCBI Taxonomy" id="1131652"/>
    <lineage>
        <taxon>Eukaryota</taxon>
        <taxon>Fungi</taxon>
        <taxon>Dikarya</taxon>
        <taxon>Ascomycota</taxon>
        <taxon>Pezizomycotina</taxon>
        <taxon>Eurotiomycetes</taxon>
        <taxon>Eurotiomycetidae</taxon>
        <taxon>Eurotiales</taxon>
        <taxon>Trichocomaceae</taxon>
        <taxon>Talaromyces</taxon>
        <taxon>Talaromyces sect. Bacilispori</taxon>
    </lineage>
</organism>
<feature type="transmembrane region" description="Helical" evidence="6">
    <location>
        <begin position="80"/>
        <end position="101"/>
    </location>
</feature>
<feature type="transmembrane region" description="Helical" evidence="6">
    <location>
        <begin position="434"/>
        <end position="451"/>
    </location>
</feature>
<evidence type="ECO:0000256" key="3">
    <source>
        <dbReference type="ARBA" id="ARBA00022989"/>
    </source>
</evidence>
<dbReference type="AlphaFoldDB" id="A0AAD4L0E3"/>
<keyword evidence="4 6" id="KW-0472">Membrane</keyword>
<dbReference type="RefSeq" id="XP_046076218.1">
    <property type="nucleotide sequence ID" value="XM_046210459.1"/>
</dbReference>
<comment type="subcellular location">
    <subcellularLocation>
        <location evidence="1">Membrane</location>
        <topology evidence="1">Multi-pass membrane protein</topology>
    </subcellularLocation>
</comment>
<dbReference type="Pfam" id="PF07690">
    <property type="entry name" value="MFS_1"/>
    <property type="match status" value="1"/>
</dbReference>
<keyword evidence="2 6" id="KW-0812">Transmembrane</keyword>
<dbReference type="InterPro" id="IPR036259">
    <property type="entry name" value="MFS_trans_sf"/>
</dbReference>
<dbReference type="SUPFAM" id="SSF103473">
    <property type="entry name" value="MFS general substrate transporter"/>
    <property type="match status" value="1"/>
</dbReference>
<dbReference type="GO" id="GO:0005886">
    <property type="term" value="C:plasma membrane"/>
    <property type="evidence" value="ECO:0007669"/>
    <property type="project" value="TreeGrafter"/>
</dbReference>
<dbReference type="InterPro" id="IPR011701">
    <property type="entry name" value="MFS"/>
</dbReference>
<feature type="transmembrane region" description="Helical" evidence="6">
    <location>
        <begin position="345"/>
        <end position="365"/>
    </location>
</feature>
<accession>A0AAD4L0E3</accession>
<name>A0AAD4L0E3_9EURO</name>
<dbReference type="PANTHER" id="PTHR23501">
    <property type="entry name" value="MAJOR FACILITATOR SUPERFAMILY"/>
    <property type="match status" value="1"/>
</dbReference>
<gene>
    <name evidence="8" type="ORF">BGW36DRAFT_286855</name>
</gene>
<feature type="transmembrane region" description="Helical" evidence="6">
    <location>
        <begin position="239"/>
        <end position="259"/>
    </location>
</feature>
<comment type="caution">
    <text evidence="8">The sequence shown here is derived from an EMBL/GenBank/DDBJ whole genome shotgun (WGS) entry which is preliminary data.</text>
</comment>